<dbReference type="EMBL" id="DSDS01000074">
    <property type="protein sequence ID" value="HET97725.1"/>
    <property type="molecule type" value="Genomic_DNA"/>
</dbReference>
<reference evidence="3" key="1">
    <citation type="journal article" date="2020" name="mSystems">
        <title>Genome- and Community-Level Interaction Insights into Carbon Utilization and Element Cycling Functions of Hydrothermarchaeota in Hydrothermal Sediment.</title>
        <authorList>
            <person name="Zhou Z."/>
            <person name="Liu Y."/>
            <person name="Xu W."/>
            <person name="Pan J."/>
            <person name="Luo Z.H."/>
            <person name="Li M."/>
        </authorList>
    </citation>
    <scope>NUCLEOTIDE SEQUENCE [LARGE SCALE GENOMIC DNA]</scope>
    <source>
        <strain evidence="3">SpSt-1224</strain>
    </source>
</reference>
<dbReference type="InterPro" id="IPR021309">
    <property type="entry name" value="YgaP-like_TM"/>
</dbReference>
<dbReference type="Proteomes" id="UP000885986">
    <property type="component" value="Unassembled WGS sequence"/>
</dbReference>
<keyword evidence="1" id="KW-0472">Membrane</keyword>
<evidence type="ECO:0000256" key="1">
    <source>
        <dbReference type="SAM" id="Phobius"/>
    </source>
</evidence>
<feature type="domain" description="Inner membrane protein YgaP-like transmembrane" evidence="2">
    <location>
        <begin position="7"/>
        <end position="56"/>
    </location>
</feature>
<sequence>MTVTDWIHVIAGFFILASLALGTWVHPYWYLFTAFIGANLFQFGFSKFCPLGIILKKLGVPEQR</sequence>
<dbReference type="AlphaFoldDB" id="A0A7C2TJ91"/>
<name>A0A7C2TJ91_9BACT</name>
<keyword evidence="1" id="KW-1133">Transmembrane helix</keyword>
<dbReference type="Gene3D" id="6.10.140.1340">
    <property type="match status" value="1"/>
</dbReference>
<accession>A0A7C2TJ91</accession>
<feature type="transmembrane region" description="Helical" evidence="1">
    <location>
        <begin position="31"/>
        <end position="55"/>
    </location>
</feature>
<evidence type="ECO:0000259" key="2">
    <source>
        <dbReference type="Pfam" id="PF11127"/>
    </source>
</evidence>
<organism evidence="3">
    <name type="scientific">Desulfurivibrio alkaliphilus</name>
    <dbReference type="NCBI Taxonomy" id="427923"/>
    <lineage>
        <taxon>Bacteria</taxon>
        <taxon>Pseudomonadati</taxon>
        <taxon>Thermodesulfobacteriota</taxon>
        <taxon>Desulfobulbia</taxon>
        <taxon>Desulfobulbales</taxon>
        <taxon>Desulfobulbaceae</taxon>
        <taxon>Desulfurivibrio</taxon>
    </lineage>
</organism>
<comment type="caution">
    <text evidence="3">The sequence shown here is derived from an EMBL/GenBank/DDBJ whole genome shotgun (WGS) entry which is preliminary data.</text>
</comment>
<gene>
    <name evidence="3" type="ORF">ENN98_03340</name>
</gene>
<keyword evidence="1" id="KW-0812">Transmembrane</keyword>
<protein>
    <submittedName>
        <fullName evidence="3">DUF2892 domain-containing protein</fullName>
    </submittedName>
</protein>
<proteinExistence type="predicted"/>
<evidence type="ECO:0000313" key="3">
    <source>
        <dbReference type="EMBL" id="HET97725.1"/>
    </source>
</evidence>
<feature type="transmembrane region" description="Helical" evidence="1">
    <location>
        <begin position="7"/>
        <end position="25"/>
    </location>
</feature>
<dbReference type="Pfam" id="PF11127">
    <property type="entry name" value="YgaP-like_TM"/>
    <property type="match status" value="1"/>
</dbReference>